<evidence type="ECO:0000313" key="4">
    <source>
        <dbReference type="Proteomes" id="UP000425960"/>
    </source>
</evidence>
<dbReference type="Gene3D" id="3.10.180.10">
    <property type="entry name" value="2,3-Dihydroxybiphenyl 1,2-Dioxygenase, domain 1"/>
    <property type="match status" value="1"/>
</dbReference>
<reference evidence="3 4" key="1">
    <citation type="submission" date="2019-11" db="EMBL/GenBank/DDBJ databases">
        <title>Comparative genomics of hydrocarbon-degrading Desulfosarcina strains.</title>
        <authorList>
            <person name="Watanabe M."/>
            <person name="Kojima H."/>
            <person name="Fukui M."/>
        </authorList>
    </citation>
    <scope>NUCLEOTIDE SEQUENCE [LARGE SCALE GENOMIC DNA]</scope>
    <source>
        <strain evidence="3 4">28bB2T</strain>
    </source>
</reference>
<keyword evidence="1" id="KW-0479">Metal-binding</keyword>
<accession>A0A5K7ZT04</accession>
<dbReference type="InterPro" id="IPR004360">
    <property type="entry name" value="Glyas_Fos-R_dOase_dom"/>
</dbReference>
<dbReference type="AlphaFoldDB" id="A0A5K7ZT04"/>
<feature type="domain" description="VOC" evidence="2">
    <location>
        <begin position="4"/>
        <end position="126"/>
    </location>
</feature>
<evidence type="ECO:0000313" key="3">
    <source>
        <dbReference type="EMBL" id="BBO83343.1"/>
    </source>
</evidence>
<dbReference type="InterPro" id="IPR037523">
    <property type="entry name" value="VOC_core"/>
</dbReference>
<dbReference type="GO" id="GO:0004493">
    <property type="term" value="F:methylmalonyl-CoA epimerase activity"/>
    <property type="evidence" value="ECO:0007669"/>
    <property type="project" value="TreeGrafter"/>
</dbReference>
<dbReference type="EMBL" id="AP021876">
    <property type="protein sequence ID" value="BBO83343.1"/>
    <property type="molecule type" value="Genomic_DNA"/>
</dbReference>
<name>A0A5K7ZT04_9BACT</name>
<organism evidence="3 4">
    <name type="scientific">Desulfosarcina ovata subsp. sediminis</name>
    <dbReference type="NCBI Taxonomy" id="885957"/>
    <lineage>
        <taxon>Bacteria</taxon>
        <taxon>Pseudomonadati</taxon>
        <taxon>Thermodesulfobacteriota</taxon>
        <taxon>Desulfobacteria</taxon>
        <taxon>Desulfobacterales</taxon>
        <taxon>Desulfosarcinaceae</taxon>
        <taxon>Desulfosarcina</taxon>
    </lineage>
</organism>
<gene>
    <name evidence="3" type="ORF">DSCO28_39090</name>
</gene>
<dbReference type="SUPFAM" id="SSF54593">
    <property type="entry name" value="Glyoxalase/Bleomycin resistance protein/Dihydroxybiphenyl dioxygenase"/>
    <property type="match status" value="1"/>
</dbReference>
<evidence type="ECO:0000259" key="2">
    <source>
        <dbReference type="PROSITE" id="PS51819"/>
    </source>
</evidence>
<sequence>MNYRFHHIHLLCGDLEATVDFFTRILGAALKGYQKFGAADGASLDLNGTIVNLRVAAEGETVNTDISGPVYGYHHMALAADDTDAACRELTDQGVEVVVQPRNTDDGLRVAFFKGPDNILIELVQQLQC</sequence>
<dbReference type="InterPro" id="IPR051785">
    <property type="entry name" value="MMCE/EMCE_epimerase"/>
</dbReference>
<dbReference type="PROSITE" id="PS51819">
    <property type="entry name" value="VOC"/>
    <property type="match status" value="1"/>
</dbReference>
<dbReference type="GO" id="GO:0046872">
    <property type="term" value="F:metal ion binding"/>
    <property type="evidence" value="ECO:0007669"/>
    <property type="project" value="UniProtKB-KW"/>
</dbReference>
<protein>
    <recommendedName>
        <fullName evidence="2">VOC domain-containing protein</fullName>
    </recommendedName>
</protein>
<dbReference type="Pfam" id="PF00903">
    <property type="entry name" value="Glyoxalase"/>
    <property type="match status" value="1"/>
</dbReference>
<dbReference type="GO" id="GO:0046491">
    <property type="term" value="P:L-methylmalonyl-CoA metabolic process"/>
    <property type="evidence" value="ECO:0007669"/>
    <property type="project" value="TreeGrafter"/>
</dbReference>
<dbReference type="KEGG" id="dov:DSCO28_39090"/>
<proteinExistence type="predicted"/>
<evidence type="ECO:0000256" key="1">
    <source>
        <dbReference type="ARBA" id="ARBA00022723"/>
    </source>
</evidence>
<dbReference type="PANTHER" id="PTHR43048:SF3">
    <property type="entry name" value="METHYLMALONYL-COA EPIMERASE, MITOCHONDRIAL"/>
    <property type="match status" value="1"/>
</dbReference>
<dbReference type="PANTHER" id="PTHR43048">
    <property type="entry name" value="METHYLMALONYL-COA EPIMERASE"/>
    <property type="match status" value="1"/>
</dbReference>
<dbReference type="Proteomes" id="UP000425960">
    <property type="component" value="Chromosome"/>
</dbReference>
<dbReference type="InterPro" id="IPR029068">
    <property type="entry name" value="Glyas_Bleomycin-R_OHBP_Dase"/>
</dbReference>
<dbReference type="RefSeq" id="WP_155323587.1">
    <property type="nucleotide sequence ID" value="NZ_AP021876.1"/>
</dbReference>